<accession>A0A1M7HTW1</accession>
<dbReference type="Proteomes" id="UP000184394">
    <property type="component" value="Unassembled WGS sequence"/>
</dbReference>
<keyword evidence="1" id="KW-0175">Coiled coil</keyword>
<dbReference type="RefSeq" id="WP_139277506.1">
    <property type="nucleotide sequence ID" value="NZ_FRCT01000003.1"/>
</dbReference>
<dbReference type="EMBL" id="FRCT01000003">
    <property type="protein sequence ID" value="SHM31915.1"/>
    <property type="molecule type" value="Genomic_DNA"/>
</dbReference>
<keyword evidence="2" id="KW-0732">Signal</keyword>
<sequence length="104" mass="11581">MNKRKKMIVGIASLAGAACAAGVTAKVTDCIKRKWFSQGYDAGHLVGFMDGGIAMAKKYDNVVKSASELGRNHSVLAEKYNKLCEDYDELEREYKELCDEYYEA</sequence>
<feature type="chain" id="PRO_5009926648" description="Lipoprotein" evidence="2">
    <location>
        <begin position="21"/>
        <end position="104"/>
    </location>
</feature>
<gene>
    <name evidence="3" type="ORF">SAMN04487860_10392</name>
</gene>
<dbReference type="OrthoDB" id="1827538at2"/>
<evidence type="ECO:0000256" key="1">
    <source>
        <dbReference type="SAM" id="Coils"/>
    </source>
</evidence>
<feature type="signal peptide" evidence="2">
    <location>
        <begin position="1"/>
        <end position="20"/>
    </location>
</feature>
<evidence type="ECO:0008006" key="5">
    <source>
        <dbReference type="Google" id="ProtNLM"/>
    </source>
</evidence>
<evidence type="ECO:0000313" key="4">
    <source>
        <dbReference type="Proteomes" id="UP000184394"/>
    </source>
</evidence>
<reference evidence="3 4" key="1">
    <citation type="submission" date="2016-11" db="EMBL/GenBank/DDBJ databases">
        <authorList>
            <person name="Jaros S."/>
            <person name="Januszkiewicz K."/>
            <person name="Wedrychowicz H."/>
        </authorList>
    </citation>
    <scope>NUCLEOTIDE SEQUENCE [LARGE SCALE GENOMIC DNA]</scope>
    <source>
        <strain evidence="3 4">Y1</strain>
    </source>
</reference>
<feature type="coiled-coil region" evidence="1">
    <location>
        <begin position="73"/>
        <end position="100"/>
    </location>
</feature>
<dbReference type="PROSITE" id="PS51257">
    <property type="entry name" value="PROKAR_LIPOPROTEIN"/>
    <property type="match status" value="1"/>
</dbReference>
<name>A0A1M7HTW1_RUMFL</name>
<protein>
    <recommendedName>
        <fullName evidence="5">Lipoprotein</fullName>
    </recommendedName>
</protein>
<organism evidence="3 4">
    <name type="scientific">Ruminococcus flavefaciens</name>
    <dbReference type="NCBI Taxonomy" id="1265"/>
    <lineage>
        <taxon>Bacteria</taxon>
        <taxon>Bacillati</taxon>
        <taxon>Bacillota</taxon>
        <taxon>Clostridia</taxon>
        <taxon>Eubacteriales</taxon>
        <taxon>Oscillospiraceae</taxon>
        <taxon>Ruminococcus</taxon>
    </lineage>
</organism>
<proteinExistence type="predicted"/>
<dbReference type="AlphaFoldDB" id="A0A1M7HTW1"/>
<evidence type="ECO:0000256" key="2">
    <source>
        <dbReference type="SAM" id="SignalP"/>
    </source>
</evidence>
<evidence type="ECO:0000313" key="3">
    <source>
        <dbReference type="EMBL" id="SHM31915.1"/>
    </source>
</evidence>